<organism evidence="1">
    <name type="scientific">marine sediment metagenome</name>
    <dbReference type="NCBI Taxonomy" id="412755"/>
    <lineage>
        <taxon>unclassified sequences</taxon>
        <taxon>metagenomes</taxon>
        <taxon>ecological metagenomes</taxon>
    </lineage>
</organism>
<dbReference type="EMBL" id="BARU01023327">
    <property type="protein sequence ID" value="GAH51849.1"/>
    <property type="molecule type" value="Genomic_DNA"/>
</dbReference>
<proteinExistence type="predicted"/>
<sequence>SANCEKAEKLLNEKEGTFNLSDDYIVEDPINWTVRERDKFWKKKFKEFIRKLKEEVWQEDVLTLIDKLAGKELI</sequence>
<name>X1HDC1_9ZZZZ</name>
<protein>
    <submittedName>
        <fullName evidence="1">Uncharacterized protein</fullName>
    </submittedName>
</protein>
<evidence type="ECO:0000313" key="1">
    <source>
        <dbReference type="EMBL" id="GAH51849.1"/>
    </source>
</evidence>
<gene>
    <name evidence="1" type="ORF">S03H2_37876</name>
</gene>
<reference evidence="1" key="1">
    <citation type="journal article" date="2014" name="Front. Microbiol.">
        <title>High frequency of phylogenetically diverse reductive dehalogenase-homologous genes in deep subseafloor sedimentary metagenomes.</title>
        <authorList>
            <person name="Kawai M."/>
            <person name="Futagami T."/>
            <person name="Toyoda A."/>
            <person name="Takaki Y."/>
            <person name="Nishi S."/>
            <person name="Hori S."/>
            <person name="Arai W."/>
            <person name="Tsubouchi T."/>
            <person name="Morono Y."/>
            <person name="Uchiyama I."/>
            <person name="Ito T."/>
            <person name="Fujiyama A."/>
            <person name="Inagaki F."/>
            <person name="Takami H."/>
        </authorList>
    </citation>
    <scope>NUCLEOTIDE SEQUENCE</scope>
    <source>
        <strain evidence="1">Expedition CK06-06</strain>
    </source>
</reference>
<dbReference type="AlphaFoldDB" id="X1HDC1"/>
<accession>X1HDC1</accession>
<feature type="non-terminal residue" evidence="1">
    <location>
        <position position="1"/>
    </location>
</feature>
<comment type="caution">
    <text evidence="1">The sequence shown here is derived from an EMBL/GenBank/DDBJ whole genome shotgun (WGS) entry which is preliminary data.</text>
</comment>